<gene>
    <name evidence="6" type="ORF">RWD45_11865</name>
</gene>
<evidence type="ECO:0000259" key="5">
    <source>
        <dbReference type="Pfam" id="PF25155"/>
    </source>
</evidence>
<feature type="domain" description="YvbJ-like NTF2-like" evidence="5">
    <location>
        <begin position="356"/>
        <end position="440"/>
    </location>
</feature>
<comment type="caution">
    <text evidence="6">The sequence shown here is derived from an EMBL/GenBank/DDBJ whole genome shotgun (WGS) entry which is preliminary data.</text>
</comment>
<evidence type="ECO:0000313" key="7">
    <source>
        <dbReference type="Proteomes" id="UP001275315"/>
    </source>
</evidence>
<evidence type="ECO:0000259" key="4">
    <source>
        <dbReference type="Pfam" id="PF22820"/>
    </source>
</evidence>
<feature type="domain" description="TcaA 4th" evidence="4">
    <location>
        <begin position="284"/>
        <end position="338"/>
    </location>
</feature>
<keyword evidence="2" id="KW-0812">Transmembrane</keyword>
<dbReference type="Pfam" id="PF25155">
    <property type="entry name" value="NTF2_YvbJ"/>
    <property type="match status" value="1"/>
</dbReference>
<protein>
    <submittedName>
        <fullName evidence="6">Zinc-ribbon domain-containing protein</fullName>
    </submittedName>
</protein>
<dbReference type="InterPro" id="IPR054530">
    <property type="entry name" value="TcaA_4th"/>
</dbReference>
<keyword evidence="7" id="KW-1185">Reference proteome</keyword>
<evidence type="ECO:0000259" key="3">
    <source>
        <dbReference type="Pfam" id="PF13240"/>
    </source>
</evidence>
<evidence type="ECO:0000256" key="2">
    <source>
        <dbReference type="SAM" id="Phobius"/>
    </source>
</evidence>
<feature type="transmembrane region" description="Helical" evidence="2">
    <location>
        <begin position="91"/>
        <end position="110"/>
    </location>
</feature>
<dbReference type="InterPro" id="IPR026870">
    <property type="entry name" value="Zinc_ribbon_dom"/>
</dbReference>
<evidence type="ECO:0000313" key="6">
    <source>
        <dbReference type="EMBL" id="MDY0409129.1"/>
    </source>
</evidence>
<dbReference type="Pfam" id="PF13240">
    <property type="entry name" value="Zn_Ribbon_1"/>
    <property type="match status" value="1"/>
</dbReference>
<dbReference type="InterPro" id="IPR056902">
    <property type="entry name" value="NTF2_YvbJ"/>
</dbReference>
<feature type="domain" description="Zinc-ribbon" evidence="3">
    <location>
        <begin position="3"/>
        <end position="25"/>
    </location>
</feature>
<feature type="region of interest" description="Disordered" evidence="1">
    <location>
        <begin position="55"/>
        <end position="82"/>
    </location>
</feature>
<dbReference type="RefSeq" id="WP_320379943.1">
    <property type="nucleotide sequence ID" value="NZ_JAWDIQ010000002.1"/>
</dbReference>
<accession>A0ABU5CRY0</accession>
<feature type="compositionally biased region" description="Basic and acidic residues" evidence="1">
    <location>
        <begin position="55"/>
        <end position="76"/>
    </location>
</feature>
<dbReference type="EMBL" id="JAWDIQ010000002">
    <property type="protein sequence ID" value="MDY0409129.1"/>
    <property type="molecule type" value="Genomic_DNA"/>
</dbReference>
<dbReference type="PANTHER" id="PTHR40038">
    <property type="entry name" value="MEMBRANE-ASSOCIATED PROTEIN TCAA"/>
    <property type="match status" value="1"/>
</dbReference>
<evidence type="ECO:0000256" key="1">
    <source>
        <dbReference type="SAM" id="MobiDB-lite"/>
    </source>
</evidence>
<keyword evidence="2" id="KW-0472">Membrane</keyword>
<sequence length="459" mass="51801">MNFCPNCGSELEKTKKFCVHCGTPIVEEKEIQGSTNHVEKIEEIEIHEVETTSEIKEKEGIHSKKDTRVSKTEQRHIPNKSKKPLSKKKKIVWGLLAGLVICVIGFSIWAKSYESAESVHKRFETAIDKQDEKALTKLVVHEDGTSMKDFEAKAFLQLAKRDGLKNIKSLYTTVQKGKFIGIFDAHKIKVMNQFATYDIMEGLHFTFNGVKLTEKITENETIVYGPFAPGVYQVEAIFTGKYGETSKKATITFADEEQNDTVMDIDLPISLVTFFVNNYEELDTDQAYILINDEKLPLDEAGETKEIGPLLLEGDQKVKVVVTMPWGEVTSEPIVVTNPYMGIYANLLTDEQYKGVLDVLKDFGEQYVQVLADKSTKPLTVANKAVKEDLTDEISNSDFYSGKLNTIKVDRQSISTNQSDKASILLYAEYGFEEAYHELTGKPEAFGNDETMDNWFILQ</sequence>
<dbReference type="Proteomes" id="UP001275315">
    <property type="component" value="Unassembled WGS sequence"/>
</dbReference>
<dbReference type="Pfam" id="PF22820">
    <property type="entry name" value="TcaA_3rd_4th"/>
    <property type="match status" value="1"/>
</dbReference>
<reference evidence="6 7" key="1">
    <citation type="submission" date="2023-10" db="EMBL/GenBank/DDBJ databases">
        <title>Virgibacillus soli CC-YMP-6 genome.</title>
        <authorList>
            <person name="Miliotis G."/>
            <person name="Sengupta P."/>
            <person name="Hameed A."/>
            <person name="Chuvochina M."/>
            <person name="Mcdonagh F."/>
            <person name="Simpson A.C."/>
            <person name="Singh N.K."/>
            <person name="Rekha P.D."/>
            <person name="Raman K."/>
            <person name="Hugenholtz P."/>
            <person name="Venkateswaran K."/>
        </authorList>
    </citation>
    <scope>NUCLEOTIDE SEQUENCE [LARGE SCALE GENOMIC DNA]</scope>
    <source>
        <strain evidence="6 7">CC-YMP-6</strain>
    </source>
</reference>
<name>A0ABU5CRY0_9BACI</name>
<proteinExistence type="predicted"/>
<organism evidence="6 7">
    <name type="scientific">Paracerasibacillus soli</name>
    <dbReference type="NCBI Taxonomy" id="480284"/>
    <lineage>
        <taxon>Bacteria</taxon>
        <taxon>Bacillati</taxon>
        <taxon>Bacillota</taxon>
        <taxon>Bacilli</taxon>
        <taxon>Bacillales</taxon>
        <taxon>Bacillaceae</taxon>
        <taxon>Paracerasibacillus</taxon>
    </lineage>
</organism>
<dbReference type="PANTHER" id="PTHR40038:SF1">
    <property type="entry name" value="MEMBRANE-ASSOCIATED PROTEIN TCAA"/>
    <property type="match status" value="1"/>
</dbReference>
<keyword evidence="2" id="KW-1133">Transmembrane helix</keyword>